<reference evidence="2 3" key="1">
    <citation type="submission" date="2024-11" db="EMBL/GenBank/DDBJ databases">
        <title>Chromosome-level genome assembly of the freshwater bivalve Anodonta woodiana.</title>
        <authorList>
            <person name="Chen X."/>
        </authorList>
    </citation>
    <scope>NUCLEOTIDE SEQUENCE [LARGE SCALE GENOMIC DNA]</scope>
    <source>
        <strain evidence="2">MN2024</strain>
        <tissue evidence="2">Gills</tissue>
    </source>
</reference>
<evidence type="ECO:0000313" key="3">
    <source>
        <dbReference type="Proteomes" id="UP001634394"/>
    </source>
</evidence>
<dbReference type="AlphaFoldDB" id="A0ABD3XD76"/>
<dbReference type="InterPro" id="IPR027417">
    <property type="entry name" value="P-loop_NTPase"/>
</dbReference>
<evidence type="ECO:0000313" key="2">
    <source>
        <dbReference type="EMBL" id="KAL3883496.1"/>
    </source>
</evidence>
<accession>A0ABD3XD76</accession>
<dbReference type="InterPro" id="IPR014001">
    <property type="entry name" value="Helicase_ATP-bd"/>
</dbReference>
<protein>
    <recommendedName>
        <fullName evidence="1">Helicase ATP-binding domain-containing protein</fullName>
    </recommendedName>
</protein>
<dbReference type="Proteomes" id="UP001634394">
    <property type="component" value="Unassembled WGS sequence"/>
</dbReference>
<feature type="non-terminal residue" evidence="2">
    <location>
        <position position="1"/>
    </location>
</feature>
<dbReference type="PROSITE" id="PS51192">
    <property type="entry name" value="HELICASE_ATP_BIND_1"/>
    <property type="match status" value="1"/>
</dbReference>
<feature type="domain" description="Helicase ATP-binding" evidence="1">
    <location>
        <begin position="1"/>
        <end position="52"/>
    </location>
</feature>
<sequence>VHERSVQSDFLLIVLKRLLAQRRDLHVILMSATLDAEKFSKYFNNCPIINIPGRTYPVE</sequence>
<comment type="caution">
    <text evidence="2">The sequence shown here is derived from an EMBL/GenBank/DDBJ whole genome shotgun (WGS) entry which is preliminary data.</text>
</comment>
<keyword evidence="3" id="KW-1185">Reference proteome</keyword>
<dbReference type="Gene3D" id="3.40.50.300">
    <property type="entry name" value="P-loop containing nucleotide triphosphate hydrolases"/>
    <property type="match status" value="1"/>
</dbReference>
<dbReference type="SUPFAM" id="SSF52540">
    <property type="entry name" value="P-loop containing nucleoside triphosphate hydrolases"/>
    <property type="match status" value="1"/>
</dbReference>
<feature type="non-terminal residue" evidence="2">
    <location>
        <position position="59"/>
    </location>
</feature>
<proteinExistence type="predicted"/>
<name>A0ABD3XD76_SINWO</name>
<evidence type="ECO:0000259" key="1">
    <source>
        <dbReference type="PROSITE" id="PS51192"/>
    </source>
</evidence>
<dbReference type="EMBL" id="JBJQND010000003">
    <property type="protein sequence ID" value="KAL3883496.1"/>
    <property type="molecule type" value="Genomic_DNA"/>
</dbReference>
<dbReference type="PANTHER" id="PTHR18934">
    <property type="entry name" value="ATP-DEPENDENT RNA HELICASE"/>
    <property type="match status" value="1"/>
</dbReference>
<gene>
    <name evidence="2" type="ORF">ACJMK2_029753</name>
</gene>
<organism evidence="2 3">
    <name type="scientific">Sinanodonta woodiana</name>
    <name type="common">Chinese pond mussel</name>
    <name type="synonym">Anodonta woodiana</name>
    <dbReference type="NCBI Taxonomy" id="1069815"/>
    <lineage>
        <taxon>Eukaryota</taxon>
        <taxon>Metazoa</taxon>
        <taxon>Spiralia</taxon>
        <taxon>Lophotrochozoa</taxon>
        <taxon>Mollusca</taxon>
        <taxon>Bivalvia</taxon>
        <taxon>Autobranchia</taxon>
        <taxon>Heteroconchia</taxon>
        <taxon>Palaeoheterodonta</taxon>
        <taxon>Unionida</taxon>
        <taxon>Unionoidea</taxon>
        <taxon>Unionidae</taxon>
        <taxon>Unioninae</taxon>
        <taxon>Sinanodonta</taxon>
    </lineage>
</organism>
<dbReference type="PANTHER" id="PTHR18934:SF145">
    <property type="entry name" value="ATP-DEPENDENT RNA HELICASE DHX57-RELATED"/>
    <property type="match status" value="1"/>
</dbReference>